<dbReference type="Proteomes" id="UP000299084">
    <property type="component" value="Unassembled WGS sequence"/>
</dbReference>
<dbReference type="AlphaFoldDB" id="A0A5N4E991"/>
<keyword evidence="1" id="KW-0808">Transferase</keyword>
<dbReference type="SUPFAM" id="SSF53335">
    <property type="entry name" value="S-adenosyl-L-methionine-dependent methyltransferases"/>
    <property type="match status" value="1"/>
</dbReference>
<dbReference type="EMBL" id="JWIN03000004">
    <property type="protein sequence ID" value="KAB1279874.1"/>
    <property type="molecule type" value="Genomic_DNA"/>
</dbReference>
<name>A0A5N4E991_CAMDR</name>
<evidence type="ECO:0000313" key="1">
    <source>
        <dbReference type="EMBL" id="KAB1279874.1"/>
    </source>
</evidence>
<organism evidence="1 2">
    <name type="scientific">Camelus dromedarius</name>
    <name type="common">Dromedary</name>
    <name type="synonym">Arabian camel</name>
    <dbReference type="NCBI Taxonomy" id="9838"/>
    <lineage>
        <taxon>Eukaryota</taxon>
        <taxon>Metazoa</taxon>
        <taxon>Chordata</taxon>
        <taxon>Craniata</taxon>
        <taxon>Vertebrata</taxon>
        <taxon>Euteleostomi</taxon>
        <taxon>Mammalia</taxon>
        <taxon>Eutheria</taxon>
        <taxon>Laurasiatheria</taxon>
        <taxon>Artiodactyla</taxon>
        <taxon>Tylopoda</taxon>
        <taxon>Camelidae</taxon>
        <taxon>Camelus</taxon>
    </lineage>
</organism>
<reference evidence="1 2" key="1">
    <citation type="journal article" date="2019" name="Mol. Ecol. Resour.">
        <title>Improving Illumina assemblies with Hi-C and long reads: an example with the North African dromedary.</title>
        <authorList>
            <person name="Elbers J.P."/>
            <person name="Rogers M.F."/>
            <person name="Perelman P.L."/>
            <person name="Proskuryakova A.A."/>
            <person name="Serdyukova N.A."/>
            <person name="Johnson W.E."/>
            <person name="Horin P."/>
            <person name="Corander J."/>
            <person name="Murphy D."/>
            <person name="Burger P.A."/>
        </authorList>
    </citation>
    <scope>NUCLEOTIDE SEQUENCE [LARGE SCALE GENOMIC DNA]</scope>
    <source>
        <strain evidence="1">Drom800</strain>
        <tissue evidence="1">Blood</tissue>
    </source>
</reference>
<accession>A0A5N4E991</accession>
<dbReference type="Gene3D" id="3.40.50.150">
    <property type="entry name" value="Vaccinia Virus protein VP39"/>
    <property type="match status" value="1"/>
</dbReference>
<proteinExistence type="predicted"/>
<dbReference type="InterPro" id="IPR045850">
    <property type="entry name" value="TRM2_met"/>
</dbReference>
<dbReference type="PANTHER" id="PTHR45904">
    <property type="entry name" value="TRNA (URACIL-5-)-METHYLTRANSFERASE"/>
    <property type="match status" value="1"/>
</dbReference>
<dbReference type="GO" id="GO:0008168">
    <property type="term" value="F:methyltransferase activity"/>
    <property type="evidence" value="ECO:0007669"/>
    <property type="project" value="UniProtKB-KW"/>
</dbReference>
<keyword evidence="2" id="KW-1185">Reference proteome</keyword>
<dbReference type="InterPro" id="IPR029063">
    <property type="entry name" value="SAM-dependent_MTases_sf"/>
</dbReference>
<dbReference type="PANTHER" id="PTHR45904:SF2">
    <property type="entry name" value="TRNA (URACIL-5-)-METHYLTRANSFERASE HOMOLOG A"/>
    <property type="match status" value="1"/>
</dbReference>
<gene>
    <name evidence="1" type="ORF">Cadr_000015643</name>
</gene>
<evidence type="ECO:0000313" key="2">
    <source>
        <dbReference type="Proteomes" id="UP000299084"/>
    </source>
</evidence>
<dbReference type="GO" id="GO:0032259">
    <property type="term" value="P:methylation"/>
    <property type="evidence" value="ECO:0007669"/>
    <property type="project" value="UniProtKB-KW"/>
</dbReference>
<protein>
    <submittedName>
        <fullName evidence="1">tRNA-methyltransferase-like protein A</fullName>
    </submittedName>
</protein>
<dbReference type="GO" id="GO:0003723">
    <property type="term" value="F:RNA binding"/>
    <property type="evidence" value="ECO:0007669"/>
    <property type="project" value="TreeGrafter"/>
</dbReference>
<sequence length="131" mass="14260">MAIVYFHPQKLSPEELAALKASLAQPFMVGLGMASEVLYTVSQNWAQLNWGTTVLDVCCGTSTIGPTLALEGKGVVGVELCQEPVEATRVNTLDNKLKTLHFKVILAIRRAENLKRLLYVSCSHGQFCGPL</sequence>
<keyword evidence="1" id="KW-0489">Methyltransferase</keyword>
<comment type="caution">
    <text evidence="1">The sequence shown here is derived from an EMBL/GenBank/DDBJ whole genome shotgun (WGS) entry which is preliminary data.</text>
</comment>